<dbReference type="Gene3D" id="2.60.40.1890">
    <property type="entry name" value="PCu(A)C copper chaperone"/>
    <property type="match status" value="1"/>
</dbReference>
<evidence type="ECO:0000313" key="2">
    <source>
        <dbReference type="Proteomes" id="UP000095329"/>
    </source>
</evidence>
<proteinExistence type="predicted"/>
<sequence>MRTRALRDRVEPFLPALSAVVASALALGGLTAWTAAGAAGSPAELSVTHARVLQPFPGRASTAVVFTVRNEGAADDRLLAVTSPAVNSAMLSQDADAGQAAARMRMIGSAPVPARGALEMTPYGTDVMVELREPVRLGERGPFTLHFQQSPPLNVEALVVRHSEWSYP</sequence>
<dbReference type="Pfam" id="PF04314">
    <property type="entry name" value="PCuAC"/>
    <property type="match status" value="1"/>
</dbReference>
<reference evidence="1 2" key="1">
    <citation type="journal article" date="2013" name="Genome Announc.">
        <title>Genome Sequence of Streptomyces violaceusniger Strain SPC6, a Halotolerant Streptomycete That Exhibits Rapid Growth and Development.</title>
        <authorList>
            <person name="Chen X."/>
            <person name="Zhang B."/>
            <person name="Zhang W."/>
            <person name="Wu X."/>
            <person name="Zhang M."/>
            <person name="Chen T."/>
            <person name="Liu G."/>
            <person name="Dyson P."/>
        </authorList>
    </citation>
    <scope>NUCLEOTIDE SEQUENCE [LARGE SCALE GENOMIC DNA]</scope>
    <source>
        <strain evidence="1 2">SPC6</strain>
    </source>
</reference>
<protein>
    <recommendedName>
        <fullName evidence="3">Copper chaperone PCu(A)C</fullName>
    </recommendedName>
</protein>
<dbReference type="InterPro" id="IPR036182">
    <property type="entry name" value="PCuAC_sf"/>
</dbReference>
<dbReference type="EMBL" id="ASHX02000001">
    <property type="protein sequence ID" value="OEJ95776.1"/>
    <property type="molecule type" value="Genomic_DNA"/>
</dbReference>
<gene>
    <name evidence="1" type="ORF">J116_016105</name>
</gene>
<evidence type="ECO:0000313" key="1">
    <source>
        <dbReference type="EMBL" id="OEJ95776.1"/>
    </source>
</evidence>
<dbReference type="STRING" id="1306406.J116_016105"/>
<comment type="caution">
    <text evidence="1">The sequence shown here is derived from an EMBL/GenBank/DDBJ whole genome shotgun (WGS) entry which is preliminary data.</text>
</comment>
<dbReference type="SUPFAM" id="SSF110087">
    <property type="entry name" value="DR1885-like metal-binding protein"/>
    <property type="match status" value="1"/>
</dbReference>
<dbReference type="PANTHER" id="PTHR36302">
    <property type="entry name" value="BLR7088 PROTEIN"/>
    <property type="match status" value="1"/>
</dbReference>
<name>A0A1D3DTX6_9ACTN</name>
<keyword evidence="2" id="KW-1185">Reference proteome</keyword>
<dbReference type="eggNOG" id="COG2847">
    <property type="taxonomic scope" value="Bacteria"/>
</dbReference>
<dbReference type="Proteomes" id="UP000095329">
    <property type="component" value="Unassembled WGS sequence"/>
</dbReference>
<dbReference type="InterPro" id="IPR058248">
    <property type="entry name" value="Lxx211020-like"/>
</dbReference>
<organism evidence="1 2">
    <name type="scientific">Streptomyces thermolilacinus SPC6</name>
    <dbReference type="NCBI Taxonomy" id="1306406"/>
    <lineage>
        <taxon>Bacteria</taxon>
        <taxon>Bacillati</taxon>
        <taxon>Actinomycetota</taxon>
        <taxon>Actinomycetes</taxon>
        <taxon>Kitasatosporales</taxon>
        <taxon>Streptomycetaceae</taxon>
        <taxon>Streptomyces</taxon>
    </lineage>
</organism>
<accession>A0A1D3DTX6</accession>
<dbReference type="InterPro" id="IPR007410">
    <property type="entry name" value="LpqE-like"/>
</dbReference>
<dbReference type="PANTHER" id="PTHR36302:SF1">
    <property type="entry name" value="COPPER CHAPERONE PCU(A)C"/>
    <property type="match status" value="1"/>
</dbReference>
<dbReference type="AlphaFoldDB" id="A0A1D3DTX6"/>
<dbReference type="RefSeq" id="WP_069818302.1">
    <property type="nucleotide sequence ID" value="NZ_ASHX02000001.1"/>
</dbReference>
<evidence type="ECO:0008006" key="3">
    <source>
        <dbReference type="Google" id="ProtNLM"/>
    </source>
</evidence>